<evidence type="ECO:0008006" key="4">
    <source>
        <dbReference type="Google" id="ProtNLM"/>
    </source>
</evidence>
<keyword evidence="3" id="KW-1185">Reference proteome</keyword>
<accession>A0ABQ5R9D9</accession>
<dbReference type="EMBL" id="BSDI01000083">
    <property type="protein sequence ID" value="GLI03374.1"/>
    <property type="molecule type" value="Genomic_DNA"/>
</dbReference>
<feature type="compositionally biased region" description="Basic and acidic residues" evidence="1">
    <location>
        <begin position="294"/>
        <end position="306"/>
    </location>
</feature>
<protein>
    <recommendedName>
        <fullName evidence="4">Peptidase C39-like domain-containing protein</fullName>
    </recommendedName>
</protein>
<evidence type="ECO:0000313" key="2">
    <source>
        <dbReference type="EMBL" id="GLI03374.1"/>
    </source>
</evidence>
<proteinExistence type="predicted"/>
<feature type="region of interest" description="Disordered" evidence="1">
    <location>
        <begin position="294"/>
        <end position="316"/>
    </location>
</feature>
<reference evidence="2" key="1">
    <citation type="submission" date="2022-12" db="EMBL/GenBank/DDBJ databases">
        <title>New Phytohabitans aurantiacus sp. RD004123 nov., an actinomycete isolated from soil.</title>
        <authorList>
            <person name="Triningsih D.W."/>
            <person name="Harunari E."/>
            <person name="Igarashi Y."/>
        </authorList>
    </citation>
    <scope>NUCLEOTIDE SEQUENCE</scope>
    <source>
        <strain evidence="2">RD004123</strain>
    </source>
</reference>
<organism evidence="2 3">
    <name type="scientific">Phytohabitans aurantiacus</name>
    <dbReference type="NCBI Taxonomy" id="3016789"/>
    <lineage>
        <taxon>Bacteria</taxon>
        <taxon>Bacillati</taxon>
        <taxon>Actinomycetota</taxon>
        <taxon>Actinomycetes</taxon>
        <taxon>Micromonosporales</taxon>
        <taxon>Micromonosporaceae</taxon>
    </lineage>
</organism>
<evidence type="ECO:0000313" key="3">
    <source>
        <dbReference type="Proteomes" id="UP001144280"/>
    </source>
</evidence>
<evidence type="ECO:0000256" key="1">
    <source>
        <dbReference type="SAM" id="MobiDB-lite"/>
    </source>
</evidence>
<name>A0ABQ5R9D9_9ACTN</name>
<gene>
    <name evidence="2" type="ORF">Pa4123_86520</name>
</gene>
<dbReference type="Proteomes" id="UP001144280">
    <property type="component" value="Unassembled WGS sequence"/>
</dbReference>
<sequence>MAVTDVFDPRTDGWFFENWGEDTDFTWDLYRRTHLSIHPTDDPVLAPLDHAYFQIFKSCAAEGNCGGMAMLALAVFKYGGFFGYGSPANFYTGGPDGPDRSDLHEAVNIFQARQFSAPGIRNFLDVVKAGQLNDGIAAWHRISGGLASGDYHVLSLSSGLFGDAAHTVIPYRATQSGGTYTLWVWDPNRPYDAFPAYYDGGFNRIVITSPTGWSYDQNAGGFSGGHNYLGSQNGWFFAIPTSLILHKGRQPISVAFAITGLTYLFVSGTGAAVTQIEDSNGRRLFRDTGVHTRRDDLETSPSHRLEGVAPWPFTGGLPGTGRPGELYVTDRPPSSAPLRVTVRGDYTLQRASAGSLTEVAPVGRTKAPDEVLFDDDAVEVRTHAARRRFDLRQIRTTGPGEWHGVHLRDVLVTDDSVRMRAPGPGGAVEVSGSRTGRELDIEFERLRGRRLSRSHLGRRRYPAGGPLVVAPGTWEAVPRRRRKT</sequence>
<dbReference type="RefSeq" id="WP_281905515.1">
    <property type="nucleotide sequence ID" value="NZ_BSDI01000083.1"/>
</dbReference>
<comment type="caution">
    <text evidence="2">The sequence shown here is derived from an EMBL/GenBank/DDBJ whole genome shotgun (WGS) entry which is preliminary data.</text>
</comment>